<dbReference type="Proteomes" id="UP000473113">
    <property type="component" value="Unassembled WGS sequence"/>
</dbReference>
<reference evidence="1 4" key="2">
    <citation type="submission" date="2020-02" db="EMBL/GenBank/DDBJ databases">
        <title>Detection of Heterogeneous Vancomycin Intermediate Resistance in Methicillin Resistant Staphylococcus aureus Isolates from Latin-America.</title>
        <authorList>
            <person name="Castro-Cardozo B."/>
            <person name="Berrio M."/>
            <person name="Vargas M.L."/>
            <person name="Carvajal L.P."/>
            <person name="Millan L.V."/>
            <person name="Rios R."/>
            <person name="Hernandez A."/>
            <person name="Rincon S.L."/>
            <person name="Cubides P."/>
            <person name="Forero E."/>
            <person name="Dinh A."/>
            <person name="Seas C."/>
            <person name="Munita J.M."/>
            <person name="Arias C.A."/>
            <person name="Reyes J."/>
            <person name="Diaz L."/>
        </authorList>
    </citation>
    <scope>NUCLEOTIDE SEQUENCE [LARGE SCALE GENOMIC DNA]</scope>
    <source>
        <strain evidence="1 4">UG255</strain>
    </source>
</reference>
<proteinExistence type="predicted"/>
<organism evidence="1 4">
    <name type="scientific">Staphylococcus aureus</name>
    <dbReference type="NCBI Taxonomy" id="1280"/>
    <lineage>
        <taxon>Bacteria</taxon>
        <taxon>Bacillati</taxon>
        <taxon>Bacillota</taxon>
        <taxon>Bacilli</taxon>
        <taxon>Bacillales</taxon>
        <taxon>Staphylococcaceae</taxon>
        <taxon>Staphylococcus</taxon>
    </lineage>
</organism>
<dbReference type="InterPro" id="IPR011726">
    <property type="entry name" value="KdpF"/>
</dbReference>
<dbReference type="EMBL" id="JAALTR010000234">
    <property type="protein sequence ID" value="NGW67821.1"/>
    <property type="molecule type" value="Genomic_DNA"/>
</dbReference>
<evidence type="ECO:0000313" key="4">
    <source>
        <dbReference type="Proteomes" id="UP000473113"/>
    </source>
</evidence>
<comment type="caution">
    <text evidence="1">The sequence shown here is derived from an EMBL/GenBank/DDBJ whole genome shotgun (WGS) entry which is preliminary data.</text>
</comment>
<dbReference type="GO" id="GO:0005886">
    <property type="term" value="C:plasma membrane"/>
    <property type="evidence" value="ECO:0007669"/>
    <property type="project" value="InterPro"/>
</dbReference>
<dbReference type="Pfam" id="PF09604">
    <property type="entry name" value="Potass_KdpF"/>
    <property type="match status" value="1"/>
</dbReference>
<dbReference type="NCBIfam" id="TIGR02115">
    <property type="entry name" value="potass_kdpF"/>
    <property type="match status" value="1"/>
</dbReference>
<reference evidence="2 3" key="1">
    <citation type="submission" date="2018-06" db="EMBL/GenBank/DDBJ databases">
        <title>Whole genome sequencing to identify and define MRSA outbreaks.</title>
        <authorList>
            <person name="Sullivan M.J."/>
            <person name="Altman D.R."/>
            <person name="Chacko K."/>
            <person name="Ciferri B."/>
            <person name="Webster E."/>
            <person name="Deikus G."/>
            <person name="Lewis M."/>
            <person name="Khan Z."/>
            <person name="Beckford C."/>
            <person name="Rendo A."/>
            <person name="Samaroo F."/>
            <person name="Sebra R."/>
            <person name="Karam-Howlin R."/>
            <person name="Southwick K."/>
            <person name="Adams E."/>
            <person name="Ying L."/>
            <person name="Kornblum J."/>
            <person name="Factor S."/>
            <person name="Danesh Yazdi M."/>
            <person name="Dingle T."/>
            <person name="Hamula C."/>
            <person name="Bashir A."/>
            <person name="Schadt E."/>
            <person name="Kasarskis A."/>
            <person name="Patel G."/>
            <person name="Wallach F."/>
            <person name="Gibbs K."/>
            <person name="Van Bakel H."/>
        </authorList>
    </citation>
    <scope>NUCLEOTIDE SEQUENCE [LARGE SCALE GENOMIC DNA]</scope>
    <source>
        <strain evidence="3">pt013</strain>
        <strain evidence="2">Pt013</strain>
    </source>
</reference>
<sequence length="26" mass="3028">MITLLAVVVIALILFLFYALIWSEKF</sequence>
<protein>
    <submittedName>
        <fullName evidence="1">K(+)-transporting ATPase subunit F</fullName>
    </submittedName>
</protein>
<name>A0A2U0IPG9_STAAU</name>
<evidence type="ECO:0000313" key="1">
    <source>
        <dbReference type="EMBL" id="NGW67821.1"/>
    </source>
</evidence>
<dbReference type="Proteomes" id="UP000451682">
    <property type="component" value="Unassembled WGS sequence"/>
</dbReference>
<gene>
    <name evidence="1" type="primary">kdpF</name>
    <name evidence="2" type="ORF">DQU50_10750</name>
    <name evidence="1" type="ORF">G6Y24_09980</name>
</gene>
<dbReference type="GO" id="GO:0008556">
    <property type="term" value="F:P-type potassium transmembrane transporter activity"/>
    <property type="evidence" value="ECO:0007669"/>
    <property type="project" value="InterPro"/>
</dbReference>
<evidence type="ECO:0000313" key="3">
    <source>
        <dbReference type="Proteomes" id="UP000451682"/>
    </source>
</evidence>
<accession>A0A2U0IPG9</accession>
<dbReference type="EMBL" id="QNXF01000003">
    <property type="protein sequence ID" value="TXL39968.1"/>
    <property type="molecule type" value="Genomic_DNA"/>
</dbReference>
<dbReference type="AlphaFoldDB" id="A0A2U0IPG9"/>
<evidence type="ECO:0000313" key="2">
    <source>
        <dbReference type="EMBL" id="TXL39968.1"/>
    </source>
</evidence>
<dbReference type="RefSeq" id="WP_000631574.1">
    <property type="nucleotide sequence ID" value="NZ_AP017320.1"/>
</dbReference>